<keyword evidence="3" id="KW-1185">Reference proteome</keyword>
<dbReference type="GO" id="GO:0015074">
    <property type="term" value="P:DNA integration"/>
    <property type="evidence" value="ECO:0007669"/>
    <property type="project" value="InterPro"/>
</dbReference>
<dbReference type="GO" id="GO:0003677">
    <property type="term" value="F:DNA binding"/>
    <property type="evidence" value="ECO:0007669"/>
    <property type="project" value="InterPro"/>
</dbReference>
<feature type="domain" description="Transposase Tc1-like" evidence="1">
    <location>
        <begin position="61"/>
        <end position="128"/>
    </location>
</feature>
<accession>A0AAE1PYP8</accession>
<dbReference type="AlphaFoldDB" id="A0AAE1PYP8"/>
<dbReference type="Pfam" id="PF01498">
    <property type="entry name" value="HTH_Tnp_Tc3_2"/>
    <property type="match status" value="1"/>
</dbReference>
<dbReference type="EMBL" id="JAWZYT010001114">
    <property type="protein sequence ID" value="KAK4315412.1"/>
    <property type="molecule type" value="Genomic_DNA"/>
</dbReference>
<name>A0AAE1PYP8_9EUCA</name>
<evidence type="ECO:0000313" key="2">
    <source>
        <dbReference type="EMBL" id="KAK4315412.1"/>
    </source>
</evidence>
<proteinExistence type="predicted"/>
<organism evidence="2 3">
    <name type="scientific">Petrolisthes manimaculis</name>
    <dbReference type="NCBI Taxonomy" id="1843537"/>
    <lineage>
        <taxon>Eukaryota</taxon>
        <taxon>Metazoa</taxon>
        <taxon>Ecdysozoa</taxon>
        <taxon>Arthropoda</taxon>
        <taxon>Crustacea</taxon>
        <taxon>Multicrustacea</taxon>
        <taxon>Malacostraca</taxon>
        <taxon>Eumalacostraca</taxon>
        <taxon>Eucarida</taxon>
        <taxon>Decapoda</taxon>
        <taxon>Pleocyemata</taxon>
        <taxon>Anomura</taxon>
        <taxon>Galatheoidea</taxon>
        <taxon>Porcellanidae</taxon>
        <taxon>Petrolisthes</taxon>
    </lineage>
</organism>
<sequence length="144" mass="16295">MCTRSRDYDSPPGQIRCVHTDTQVAVPTKNNLDIPGWEESGTLTNLPRGRPQRCTTPSQDQEIVAATKDSPHTNVVAIRDALHLDASVWTVRKRVLEAGLHHRVPAAKEHLTQQHREGRLQFAREYVNRGDEVWGRVCHESMIS</sequence>
<evidence type="ECO:0000313" key="3">
    <source>
        <dbReference type="Proteomes" id="UP001292094"/>
    </source>
</evidence>
<reference evidence="2" key="1">
    <citation type="submission" date="2023-11" db="EMBL/GenBank/DDBJ databases">
        <title>Genome assemblies of two species of porcelain crab, Petrolisthes cinctipes and Petrolisthes manimaculis (Anomura: Porcellanidae).</title>
        <authorList>
            <person name="Angst P."/>
        </authorList>
    </citation>
    <scope>NUCLEOTIDE SEQUENCE</scope>
    <source>
        <strain evidence="2">PB745_02</strain>
        <tissue evidence="2">Gill</tissue>
    </source>
</reference>
<evidence type="ECO:0000259" key="1">
    <source>
        <dbReference type="Pfam" id="PF01498"/>
    </source>
</evidence>
<dbReference type="Proteomes" id="UP001292094">
    <property type="component" value="Unassembled WGS sequence"/>
</dbReference>
<protein>
    <recommendedName>
        <fullName evidence="1">Transposase Tc1-like domain-containing protein</fullName>
    </recommendedName>
</protein>
<comment type="caution">
    <text evidence="2">The sequence shown here is derived from an EMBL/GenBank/DDBJ whole genome shotgun (WGS) entry which is preliminary data.</text>
</comment>
<dbReference type="InterPro" id="IPR002492">
    <property type="entry name" value="Transposase_Tc1-like"/>
</dbReference>
<gene>
    <name evidence="2" type="ORF">Pmani_013329</name>
</gene>
<dbReference type="GO" id="GO:0006313">
    <property type="term" value="P:DNA transposition"/>
    <property type="evidence" value="ECO:0007669"/>
    <property type="project" value="InterPro"/>
</dbReference>